<evidence type="ECO:0000313" key="2">
    <source>
        <dbReference type="EMBL" id="SFF23103.1"/>
    </source>
</evidence>
<dbReference type="STRING" id="1798228.SAMN05216574_11073"/>
<sequence>MLLRHLAAVVTALALASGVGLLAGSFGDDQFWLRAGVFAACSVPPAYGIGWLLFVAPAIPEGPVTHVEETVEHQWWQESATGAFLDIIAVAGIASFALAVTDLRIEAQNPLAALILLGFADVAVRFTVLRRRNA</sequence>
<dbReference type="OrthoDB" id="4883526at2"/>
<dbReference type="Proteomes" id="UP000198589">
    <property type="component" value="Unassembled WGS sequence"/>
</dbReference>
<proteinExistence type="predicted"/>
<feature type="transmembrane region" description="Helical" evidence="1">
    <location>
        <begin position="80"/>
        <end position="99"/>
    </location>
</feature>
<gene>
    <name evidence="2" type="ORF">SAMN05216574_11073</name>
</gene>
<reference evidence="3" key="1">
    <citation type="submission" date="2016-10" db="EMBL/GenBank/DDBJ databases">
        <authorList>
            <person name="Varghese N."/>
            <person name="Submissions S."/>
        </authorList>
    </citation>
    <scope>NUCLEOTIDE SEQUENCE [LARGE SCALE GENOMIC DNA]</scope>
    <source>
        <strain evidence="3">DSM 46838</strain>
    </source>
</reference>
<dbReference type="EMBL" id="FOND01000010">
    <property type="protein sequence ID" value="SFF23103.1"/>
    <property type="molecule type" value="Genomic_DNA"/>
</dbReference>
<keyword evidence="3" id="KW-1185">Reference proteome</keyword>
<dbReference type="AlphaFoldDB" id="A0A1I2H148"/>
<accession>A0A1I2H148</accession>
<keyword evidence="1" id="KW-0472">Membrane</keyword>
<keyword evidence="1" id="KW-0812">Transmembrane</keyword>
<organism evidence="2 3">
    <name type="scientific">Blastococcus tunisiensis</name>
    <dbReference type="NCBI Taxonomy" id="1798228"/>
    <lineage>
        <taxon>Bacteria</taxon>
        <taxon>Bacillati</taxon>
        <taxon>Actinomycetota</taxon>
        <taxon>Actinomycetes</taxon>
        <taxon>Geodermatophilales</taxon>
        <taxon>Geodermatophilaceae</taxon>
        <taxon>Blastococcus</taxon>
    </lineage>
</organism>
<name>A0A1I2H148_9ACTN</name>
<keyword evidence="1" id="KW-1133">Transmembrane helix</keyword>
<evidence type="ECO:0000313" key="3">
    <source>
        <dbReference type="Proteomes" id="UP000198589"/>
    </source>
</evidence>
<protein>
    <submittedName>
        <fullName evidence="2">Uncharacterized protein</fullName>
    </submittedName>
</protein>
<feature type="transmembrane region" description="Helical" evidence="1">
    <location>
        <begin position="111"/>
        <end position="128"/>
    </location>
</feature>
<dbReference type="RefSeq" id="WP_092199714.1">
    <property type="nucleotide sequence ID" value="NZ_FOND01000010.1"/>
</dbReference>
<feature type="transmembrane region" description="Helical" evidence="1">
    <location>
        <begin position="37"/>
        <end position="59"/>
    </location>
</feature>
<evidence type="ECO:0000256" key="1">
    <source>
        <dbReference type="SAM" id="Phobius"/>
    </source>
</evidence>